<proteinExistence type="inferred from homology"/>
<dbReference type="PRINTS" id="PR00959">
    <property type="entry name" value="MEVGALKINASE"/>
</dbReference>
<feature type="domain" description="GHMP kinase N-terminal" evidence="5">
    <location>
        <begin position="125"/>
        <end position="213"/>
    </location>
</feature>
<accession>A0A374P6E4</accession>
<dbReference type="AlphaFoldDB" id="A0A374P6E4"/>
<reference evidence="9 10" key="1">
    <citation type="submission" date="2018-08" db="EMBL/GenBank/DDBJ databases">
        <title>A genome reference for cultivated species of the human gut microbiota.</title>
        <authorList>
            <person name="Zou Y."/>
            <person name="Xue W."/>
            <person name="Luo G."/>
        </authorList>
    </citation>
    <scope>NUCLEOTIDE SEQUENCE [LARGE SCALE GENOMIC DNA]</scope>
    <source>
        <strain evidence="7 9">AF19-13AC</strain>
        <strain evidence="8 10">TM09-12</strain>
    </source>
</reference>
<evidence type="ECO:0000313" key="7">
    <source>
        <dbReference type="EMBL" id="RGD72041.1"/>
    </source>
</evidence>
<keyword evidence="3 8" id="KW-0808">Transferase</keyword>
<dbReference type="Proteomes" id="UP000261023">
    <property type="component" value="Unassembled WGS sequence"/>
</dbReference>
<dbReference type="InterPro" id="IPR036554">
    <property type="entry name" value="GHMP_kinase_C_sf"/>
</dbReference>
<dbReference type="InterPro" id="IPR019539">
    <property type="entry name" value="GalKase_N"/>
</dbReference>
<gene>
    <name evidence="7" type="ORF">DWX31_03100</name>
    <name evidence="8" type="ORF">DXD79_19580</name>
</gene>
<dbReference type="Pfam" id="PF10509">
    <property type="entry name" value="GalKase_gal_bdg"/>
    <property type="match status" value="1"/>
</dbReference>
<evidence type="ECO:0000313" key="9">
    <source>
        <dbReference type="Proteomes" id="UP000261023"/>
    </source>
</evidence>
<comment type="similarity">
    <text evidence="1">Belongs to the GHMP kinase family. GalK subfamily.</text>
</comment>
<dbReference type="GO" id="GO:0005524">
    <property type="term" value="F:ATP binding"/>
    <property type="evidence" value="ECO:0007669"/>
    <property type="project" value="UniProtKB-KW"/>
</dbReference>
<dbReference type="InterPro" id="IPR006206">
    <property type="entry name" value="Mevalonate/galactokinase"/>
</dbReference>
<dbReference type="Pfam" id="PF00288">
    <property type="entry name" value="GHMP_kinases_N"/>
    <property type="match status" value="1"/>
</dbReference>
<dbReference type="OrthoDB" id="250531at2"/>
<dbReference type="PRINTS" id="PR00473">
    <property type="entry name" value="GALCTOKINASE"/>
</dbReference>
<dbReference type="InterPro" id="IPR006204">
    <property type="entry name" value="GHMP_kinase_N_dom"/>
</dbReference>
<feature type="domain" description="Galactokinase N-terminal" evidence="6">
    <location>
        <begin position="40"/>
        <end position="89"/>
    </location>
</feature>
<dbReference type="RefSeq" id="WP_029465562.1">
    <property type="nucleotide sequence ID" value="NZ_CACRUH010000109.1"/>
</dbReference>
<keyword evidence="4" id="KW-0067">ATP-binding</keyword>
<dbReference type="EMBL" id="QTJW01000002">
    <property type="protein sequence ID" value="RGD72041.1"/>
    <property type="molecule type" value="Genomic_DNA"/>
</dbReference>
<dbReference type="InterPro" id="IPR020568">
    <property type="entry name" value="Ribosomal_Su5_D2-typ_SF"/>
</dbReference>
<protein>
    <submittedName>
        <fullName evidence="8">Galactokinase</fullName>
    </submittedName>
</protein>
<dbReference type="EMBL" id="QSON01000009">
    <property type="protein sequence ID" value="RGJ01592.1"/>
    <property type="molecule type" value="Genomic_DNA"/>
</dbReference>
<comment type="caution">
    <text evidence="8">The sequence shown here is derived from an EMBL/GenBank/DDBJ whole genome shotgun (WGS) entry which is preliminary data.</text>
</comment>
<dbReference type="PIRSF" id="PIRSF000530">
    <property type="entry name" value="Galactokinase"/>
    <property type="match status" value="1"/>
</dbReference>
<dbReference type="SUPFAM" id="SSF55060">
    <property type="entry name" value="GHMP Kinase, C-terminal domain"/>
    <property type="match status" value="1"/>
</dbReference>
<dbReference type="Gene3D" id="3.30.70.890">
    <property type="entry name" value="GHMP kinase, C-terminal domain"/>
    <property type="match status" value="1"/>
</dbReference>
<dbReference type="SUPFAM" id="SSF54211">
    <property type="entry name" value="Ribosomal protein S5 domain 2-like"/>
    <property type="match status" value="1"/>
</dbReference>
<evidence type="ECO:0000256" key="2">
    <source>
        <dbReference type="ARBA" id="ARBA00022741"/>
    </source>
</evidence>
<keyword evidence="2" id="KW-0547">Nucleotide-binding</keyword>
<dbReference type="GO" id="GO:0004335">
    <property type="term" value="F:galactokinase activity"/>
    <property type="evidence" value="ECO:0007669"/>
    <property type="project" value="InterPro"/>
</dbReference>
<dbReference type="PANTHER" id="PTHR10457">
    <property type="entry name" value="MEVALONATE KINASE/GALACTOKINASE"/>
    <property type="match status" value="1"/>
</dbReference>
<name>A0A374P6E4_9FIRM</name>
<dbReference type="Proteomes" id="UP000263014">
    <property type="component" value="Unassembled WGS sequence"/>
</dbReference>
<sequence>MKVCDTIQMLESEKSRKLMTALYGEAAVDANIERYQNLVKSFQKKFAEEDVTLFSSPGRTEISGNHTDHNHGKVLAGSINLDCVGVAAKNNSSKVHIISETFNQSFIIDLNDLSPSDKKAGTIDLVKGLLQGFKESGYEVGGFNAYITSNVISAAGVSSSASFEMLLCSILNTFFNEGRMDTVAYAHIGKYSENVYWDKASGLLDQMACAVGGLITIDFLEPASPVVEKIDFDFSSQNHSLIIVNTGKGHADLSADYSSVPIEMKKVAEFFGKEVCAEITEEEVIGHLAEVREYAGDRSVLRALHFFEENKRVEAEVKALKEGRFSDFLNNITASGNSSWKWLQNCFTNSAYQEQGITVALALTELFIAGKQRGACRVHGGGFAGVIMAMLPNDLVEEYVAYIEKALGEGNAYRMSIRPYGAICFDTVMEEQ</sequence>
<dbReference type="InterPro" id="IPR014721">
    <property type="entry name" value="Ribsml_uS5_D2-typ_fold_subgr"/>
</dbReference>
<evidence type="ECO:0000256" key="4">
    <source>
        <dbReference type="ARBA" id="ARBA00022840"/>
    </source>
</evidence>
<dbReference type="GO" id="GO:0005829">
    <property type="term" value="C:cytosol"/>
    <property type="evidence" value="ECO:0007669"/>
    <property type="project" value="TreeGrafter"/>
</dbReference>
<evidence type="ECO:0000313" key="8">
    <source>
        <dbReference type="EMBL" id="RGJ01592.1"/>
    </source>
</evidence>
<evidence type="ECO:0000259" key="6">
    <source>
        <dbReference type="Pfam" id="PF10509"/>
    </source>
</evidence>
<dbReference type="GO" id="GO:0006012">
    <property type="term" value="P:galactose metabolic process"/>
    <property type="evidence" value="ECO:0007669"/>
    <property type="project" value="InterPro"/>
</dbReference>
<evidence type="ECO:0000313" key="10">
    <source>
        <dbReference type="Proteomes" id="UP000263014"/>
    </source>
</evidence>
<dbReference type="Gene3D" id="3.30.230.10">
    <property type="match status" value="1"/>
</dbReference>
<evidence type="ECO:0000256" key="1">
    <source>
        <dbReference type="ARBA" id="ARBA00006566"/>
    </source>
</evidence>
<dbReference type="InterPro" id="IPR000705">
    <property type="entry name" value="Galactokinase"/>
</dbReference>
<keyword evidence="3 8" id="KW-0418">Kinase</keyword>
<evidence type="ECO:0000259" key="5">
    <source>
        <dbReference type="Pfam" id="PF00288"/>
    </source>
</evidence>
<organism evidence="8 10">
    <name type="scientific">Hungatella hathewayi</name>
    <dbReference type="NCBI Taxonomy" id="154046"/>
    <lineage>
        <taxon>Bacteria</taxon>
        <taxon>Bacillati</taxon>
        <taxon>Bacillota</taxon>
        <taxon>Clostridia</taxon>
        <taxon>Lachnospirales</taxon>
        <taxon>Lachnospiraceae</taxon>
        <taxon>Hungatella</taxon>
    </lineage>
</organism>
<dbReference type="PANTHER" id="PTHR10457:SF7">
    <property type="entry name" value="GALACTOKINASE-RELATED"/>
    <property type="match status" value="1"/>
</dbReference>
<evidence type="ECO:0000256" key="3">
    <source>
        <dbReference type="ARBA" id="ARBA00022777"/>
    </source>
</evidence>